<reference evidence="4 6" key="1">
    <citation type="submission" date="2017-11" db="EMBL/GenBank/DDBJ databases">
        <title>De novo assembly and phasing of dikaryotic genomes from two isolates of Puccinia coronata f. sp. avenae, the causal agent of oat crown rust.</title>
        <authorList>
            <person name="Miller M.E."/>
            <person name="Zhang Y."/>
            <person name="Omidvar V."/>
            <person name="Sperschneider J."/>
            <person name="Schwessinger B."/>
            <person name="Raley C."/>
            <person name="Palmer J.M."/>
            <person name="Garnica D."/>
            <person name="Upadhyaya N."/>
            <person name="Rathjen J."/>
            <person name="Taylor J.M."/>
            <person name="Park R.F."/>
            <person name="Dodds P.N."/>
            <person name="Hirsch C.D."/>
            <person name="Kianian S.F."/>
            <person name="Figueroa M."/>
        </authorList>
    </citation>
    <scope>NUCLEOTIDE SEQUENCE [LARGE SCALE GENOMIC DNA]</scope>
    <source>
        <strain evidence="4">12SD80</strain>
    </source>
</reference>
<dbReference type="InterPro" id="IPR036641">
    <property type="entry name" value="HPT_dom_sf"/>
</dbReference>
<feature type="compositionally biased region" description="Basic and acidic residues" evidence="2">
    <location>
        <begin position="1"/>
        <end position="19"/>
    </location>
</feature>
<evidence type="ECO:0000313" key="4">
    <source>
        <dbReference type="EMBL" id="PLW16737.1"/>
    </source>
</evidence>
<dbReference type="InterPro" id="IPR008207">
    <property type="entry name" value="Sig_transdc_His_kin_Hpt_dom"/>
</dbReference>
<feature type="compositionally biased region" description="Polar residues" evidence="2">
    <location>
        <begin position="46"/>
        <end position="56"/>
    </location>
</feature>
<evidence type="ECO:0000259" key="3">
    <source>
        <dbReference type="PROSITE" id="PS50894"/>
    </source>
</evidence>
<gene>
    <name evidence="5" type="ORF">PCASD_05049</name>
    <name evidence="4" type="ORF">PCASD_20609</name>
</gene>
<dbReference type="GO" id="GO:0009927">
    <property type="term" value="F:histidine phosphotransfer kinase activity"/>
    <property type="evidence" value="ECO:0007669"/>
    <property type="project" value="InterPro"/>
</dbReference>
<dbReference type="SUPFAM" id="SSF47226">
    <property type="entry name" value="Histidine-containing phosphotransfer domain, HPT domain"/>
    <property type="match status" value="1"/>
</dbReference>
<dbReference type="GO" id="GO:0005737">
    <property type="term" value="C:cytoplasm"/>
    <property type="evidence" value="ECO:0007669"/>
    <property type="project" value="TreeGrafter"/>
</dbReference>
<dbReference type="Proteomes" id="UP000235392">
    <property type="component" value="Unassembled WGS sequence"/>
</dbReference>
<feature type="compositionally biased region" description="Basic and acidic residues" evidence="2">
    <location>
        <begin position="30"/>
        <end position="45"/>
    </location>
</feature>
<keyword evidence="1" id="KW-0597">Phosphoprotein</keyword>
<sequence>MLDSHHAADELDRTMDRKTASKSSPSPSRTRKDSAAEPSTHDHNKVSTTITSSTRQTDLRGQSREREQPENTTTGTEKPADRSVSTTTTTPAAVNGTKTEAAASASSDDEDGTEESHRSKAPSNLTHDDTEEQSDNGPLVDMETFGQLLEMDDDEEHSFSKSLTWDYFDQAVTTFKEMDAAVLGSDLITLSRKGHFLKGSSAALGLNRVKASCEKMQHYGNKKRANGEGTLSEFEAMERCKSLLSQLKEEQKLSKAWLERFYAERNV</sequence>
<evidence type="ECO:0000313" key="5">
    <source>
        <dbReference type="EMBL" id="PLW48990.1"/>
    </source>
</evidence>
<evidence type="ECO:0000256" key="2">
    <source>
        <dbReference type="SAM" id="MobiDB-lite"/>
    </source>
</evidence>
<dbReference type="PROSITE" id="PS50894">
    <property type="entry name" value="HPT"/>
    <property type="match status" value="1"/>
</dbReference>
<comment type="caution">
    <text evidence="4">The sequence shown here is derived from an EMBL/GenBank/DDBJ whole genome shotgun (WGS) entry which is preliminary data.</text>
</comment>
<dbReference type="PANTHER" id="PTHR28242">
    <property type="entry name" value="PHOSPHORELAY INTERMEDIATE PROTEIN YPD1"/>
    <property type="match status" value="1"/>
</dbReference>
<feature type="region of interest" description="Disordered" evidence="2">
    <location>
        <begin position="1"/>
        <end position="139"/>
    </location>
</feature>
<feature type="domain" description="HPt" evidence="3">
    <location>
        <begin position="156"/>
        <end position="257"/>
    </location>
</feature>
<feature type="compositionally biased region" description="Basic and acidic residues" evidence="2">
    <location>
        <begin position="57"/>
        <end position="69"/>
    </location>
</feature>
<feature type="modified residue" description="Phosphohistidine" evidence="1">
    <location>
        <position position="195"/>
    </location>
</feature>
<dbReference type="GO" id="GO:0005634">
    <property type="term" value="C:nucleus"/>
    <property type="evidence" value="ECO:0007669"/>
    <property type="project" value="TreeGrafter"/>
</dbReference>
<dbReference type="FunFam" id="1.20.120.160:FF:000007">
    <property type="entry name" value="Multistep phosphorelay regulator 1"/>
    <property type="match status" value="1"/>
</dbReference>
<organism evidence="4 6">
    <name type="scientific">Puccinia coronata f. sp. avenae</name>
    <dbReference type="NCBI Taxonomy" id="200324"/>
    <lineage>
        <taxon>Eukaryota</taxon>
        <taxon>Fungi</taxon>
        <taxon>Dikarya</taxon>
        <taxon>Basidiomycota</taxon>
        <taxon>Pucciniomycotina</taxon>
        <taxon>Pucciniomycetes</taxon>
        <taxon>Pucciniales</taxon>
        <taxon>Pucciniaceae</taxon>
        <taxon>Puccinia</taxon>
    </lineage>
</organism>
<evidence type="ECO:0000256" key="1">
    <source>
        <dbReference type="PROSITE-ProRule" id="PRU00110"/>
    </source>
</evidence>
<dbReference type="Gene3D" id="1.20.120.160">
    <property type="entry name" value="HPT domain"/>
    <property type="match status" value="1"/>
</dbReference>
<dbReference type="GO" id="GO:0043424">
    <property type="term" value="F:protein histidine kinase binding"/>
    <property type="evidence" value="ECO:0007669"/>
    <property type="project" value="InterPro"/>
</dbReference>
<dbReference type="PANTHER" id="PTHR28242:SF52">
    <property type="entry name" value="PHOSPHORELAY INTERMEDIATE PROTEIN YPD1"/>
    <property type="match status" value="1"/>
</dbReference>
<proteinExistence type="predicted"/>
<dbReference type="GO" id="GO:0000160">
    <property type="term" value="P:phosphorelay signal transduction system"/>
    <property type="evidence" value="ECO:0007669"/>
    <property type="project" value="InterPro"/>
</dbReference>
<dbReference type="CDD" id="cd00088">
    <property type="entry name" value="HPT"/>
    <property type="match status" value="1"/>
</dbReference>
<dbReference type="EMBL" id="PGCI01000019">
    <property type="protein sequence ID" value="PLW48990.1"/>
    <property type="molecule type" value="Genomic_DNA"/>
</dbReference>
<dbReference type="EMBL" id="PGCI01000765">
    <property type="protein sequence ID" value="PLW16737.1"/>
    <property type="molecule type" value="Genomic_DNA"/>
</dbReference>
<evidence type="ECO:0000313" key="6">
    <source>
        <dbReference type="Proteomes" id="UP000235392"/>
    </source>
</evidence>
<dbReference type="AlphaFoldDB" id="A0A2N5SU28"/>
<dbReference type="Pfam" id="PF01627">
    <property type="entry name" value="Hpt"/>
    <property type="match status" value="1"/>
</dbReference>
<name>A0A2N5SU28_9BASI</name>
<protein>
    <recommendedName>
        <fullName evidence="3">HPt domain-containing protein</fullName>
    </recommendedName>
</protein>
<dbReference type="InterPro" id="IPR045871">
    <property type="entry name" value="AHP1-5/YPD1"/>
</dbReference>
<accession>A0A2N5SU28</accession>